<proteinExistence type="predicted"/>
<protein>
    <submittedName>
        <fullName evidence="2">Uncharacterized protein</fullName>
    </submittedName>
</protein>
<sequence length="617" mass="67571">MGDEPYRALASRADSPNHQMTIEQLMDTRLCVSSLTTEQCHEFLSRLDPKQVKNAVFDRALCFPFDPWTEEIRASYGKQVQAAVKSITSFDNVTQNVYHEFASWRDVFVFEEVDFGNMEAHVKGFLLPSIDNVGVYATFSDYTLTKTNGLNALLKIGQLILEIPILTSKRGVELFVYDPLSRSVANILSGVTNGLNRRQILDAELEGRFLELAKRSDAVGLFPGLVNALIPGAEVRPYNVPYGRQLNMKNKRALGEQLAPAAKRSKAIGGNQYTGELREGPQGALTPGYPGALSTEPLVVIEGRRIEPRAPQNPFSRPYDAGPIAPLFVQSAQATANRTVKSSGQPIKAERAEVSDQDQHQGQGQFSELQNIANGATQYQSEPREVQKATQQGQGEADQAGSSCEANTGLEGQQAVTVDQGEGVQQSEQNAPHNNHQNTPTTYDDMLRQIEAAMFRDHIHEPPSAQLTQAPALKQRIENTCNAIRQHFKGVSDACKASVDHAKFLGSLNDTAFALLWVIESCALNVAGTPLSAEVSRTLSRNTMVGDLWGCIRLAEHTDQKALLDVKDHVGAETFGEKLERIIGRMNETGVEGYGDLRVILDTMRGAVSVPVQDPAT</sequence>
<dbReference type="EMBL" id="JAUJFL010000003">
    <property type="protein sequence ID" value="KAK2607050.1"/>
    <property type="molecule type" value="Genomic_DNA"/>
</dbReference>
<feature type="compositionally biased region" description="Polar residues" evidence="1">
    <location>
        <begin position="388"/>
        <end position="406"/>
    </location>
</feature>
<comment type="caution">
    <text evidence="2">The sequence shown here is derived from an EMBL/GenBank/DDBJ whole genome shotgun (WGS) entry which is preliminary data.</text>
</comment>
<feature type="region of interest" description="Disordered" evidence="1">
    <location>
        <begin position="335"/>
        <end position="363"/>
    </location>
</feature>
<organism evidence="2 3">
    <name type="scientific">Phomopsis amygdali</name>
    <name type="common">Fusicoccum amygdali</name>
    <dbReference type="NCBI Taxonomy" id="1214568"/>
    <lineage>
        <taxon>Eukaryota</taxon>
        <taxon>Fungi</taxon>
        <taxon>Dikarya</taxon>
        <taxon>Ascomycota</taxon>
        <taxon>Pezizomycotina</taxon>
        <taxon>Sordariomycetes</taxon>
        <taxon>Sordariomycetidae</taxon>
        <taxon>Diaporthales</taxon>
        <taxon>Diaporthaceae</taxon>
        <taxon>Diaporthe</taxon>
    </lineage>
</organism>
<dbReference type="Proteomes" id="UP001265746">
    <property type="component" value="Unassembled WGS sequence"/>
</dbReference>
<accession>A0AAD9SGK1</accession>
<feature type="region of interest" description="Disordered" evidence="1">
    <location>
        <begin position="378"/>
        <end position="406"/>
    </location>
</feature>
<gene>
    <name evidence="2" type="ORF">N8I77_005759</name>
</gene>
<dbReference type="AlphaFoldDB" id="A0AAD9SGK1"/>
<reference evidence="2" key="1">
    <citation type="submission" date="2023-06" db="EMBL/GenBank/DDBJ databases">
        <authorList>
            <person name="Noh H."/>
        </authorList>
    </citation>
    <scope>NUCLEOTIDE SEQUENCE</scope>
    <source>
        <strain evidence="2">DUCC20226</strain>
    </source>
</reference>
<evidence type="ECO:0000256" key="1">
    <source>
        <dbReference type="SAM" id="MobiDB-lite"/>
    </source>
</evidence>
<feature type="region of interest" description="Disordered" evidence="1">
    <location>
        <begin position="418"/>
        <end position="441"/>
    </location>
</feature>
<feature type="compositionally biased region" description="Basic and acidic residues" evidence="1">
    <location>
        <begin position="348"/>
        <end position="359"/>
    </location>
</feature>
<name>A0AAD9SGK1_PHOAM</name>
<evidence type="ECO:0000313" key="2">
    <source>
        <dbReference type="EMBL" id="KAK2607050.1"/>
    </source>
</evidence>
<keyword evidence="3" id="KW-1185">Reference proteome</keyword>
<evidence type="ECO:0000313" key="3">
    <source>
        <dbReference type="Proteomes" id="UP001265746"/>
    </source>
</evidence>
<feature type="compositionally biased region" description="Polar residues" evidence="1">
    <location>
        <begin position="335"/>
        <end position="345"/>
    </location>
</feature>